<sequence>MRNLFAAIFLSITAFAVPAMATPALVVDVGSRAVLYADDAGHPWFPASTTKLMTALVTFEALQAGEVTLDTPVVMTPKAMSQKSLHAGLSVGRGMRLEDALYAAFAGSANEVAVALSQTVAGSEAAFVERMNAAAERLGMTASHFANANGLFDPSQHVSARDLAILAMTINQRFPQYRQIFRTARVVIDGKAVDSFNELLTRYPGAVGMKTGFLCASGRNLVGIAERDDRRIMVVLLGATTDRERAERAAKLLDEAFSGKLQPIGKTIDEIADQPNEAPPDMRMKLCSDQTAPYEAARDALYPMGLPGHESYLGPATEPATHVVHTFEADPNGRVPVPTPRPEAG</sequence>
<evidence type="ECO:0000259" key="9">
    <source>
        <dbReference type="Pfam" id="PF00768"/>
    </source>
</evidence>
<dbReference type="Gene3D" id="3.40.710.10">
    <property type="entry name" value="DD-peptidase/beta-lactamase superfamily"/>
    <property type="match status" value="1"/>
</dbReference>
<keyword evidence="3" id="KW-0378">Hydrolase</keyword>
<name>A0ABS4BIY6_9HYPH</name>
<evidence type="ECO:0000256" key="3">
    <source>
        <dbReference type="ARBA" id="ARBA00022801"/>
    </source>
</evidence>
<evidence type="ECO:0000313" key="11">
    <source>
        <dbReference type="Proteomes" id="UP000678276"/>
    </source>
</evidence>
<protein>
    <submittedName>
        <fullName evidence="10">D-alanyl-D-alanine carboxypeptidase</fullName>
    </submittedName>
</protein>
<dbReference type="InterPro" id="IPR012338">
    <property type="entry name" value="Beta-lactam/transpept-like"/>
</dbReference>
<keyword evidence="5" id="KW-0573">Peptidoglycan synthesis</keyword>
<dbReference type="GO" id="GO:0004180">
    <property type="term" value="F:carboxypeptidase activity"/>
    <property type="evidence" value="ECO:0007669"/>
    <property type="project" value="UniProtKB-KW"/>
</dbReference>
<comment type="caution">
    <text evidence="10">The sequence shown here is derived from an EMBL/GenBank/DDBJ whole genome shotgun (WGS) entry which is preliminary data.</text>
</comment>
<keyword evidence="10" id="KW-0645">Protease</keyword>
<accession>A0ABS4BIY6</accession>
<proteinExistence type="inferred from homology"/>
<gene>
    <name evidence="10" type="ORF">J6595_14105</name>
</gene>
<evidence type="ECO:0000256" key="1">
    <source>
        <dbReference type="ARBA" id="ARBA00007164"/>
    </source>
</evidence>
<dbReference type="RefSeq" id="WP_209595211.1">
    <property type="nucleotide sequence ID" value="NZ_JAGJCF010000010.1"/>
</dbReference>
<dbReference type="Pfam" id="PF00768">
    <property type="entry name" value="Peptidase_S11"/>
    <property type="match status" value="1"/>
</dbReference>
<evidence type="ECO:0000313" key="10">
    <source>
        <dbReference type="EMBL" id="MBP0616718.1"/>
    </source>
</evidence>
<evidence type="ECO:0000256" key="7">
    <source>
        <dbReference type="RuleBase" id="RU004016"/>
    </source>
</evidence>
<keyword evidence="10" id="KW-0121">Carboxypeptidase</keyword>
<dbReference type="PANTHER" id="PTHR21581">
    <property type="entry name" value="D-ALANYL-D-ALANINE CARBOXYPEPTIDASE"/>
    <property type="match status" value="1"/>
</dbReference>
<keyword evidence="11" id="KW-1185">Reference proteome</keyword>
<dbReference type="EMBL" id="JAGJCF010000010">
    <property type="protein sequence ID" value="MBP0616718.1"/>
    <property type="molecule type" value="Genomic_DNA"/>
</dbReference>
<evidence type="ECO:0000256" key="2">
    <source>
        <dbReference type="ARBA" id="ARBA00022729"/>
    </source>
</evidence>
<reference evidence="10 11" key="1">
    <citation type="submission" date="2021-04" db="EMBL/GenBank/DDBJ databases">
        <title>Whole genome sequence of Jiella sp. KSK16Y-1.</title>
        <authorList>
            <person name="Tuo L."/>
        </authorList>
    </citation>
    <scope>NUCLEOTIDE SEQUENCE [LARGE SCALE GENOMIC DNA]</scope>
    <source>
        <strain evidence="10 11">KSK16Y-1</strain>
    </source>
</reference>
<feature type="signal peptide" evidence="8">
    <location>
        <begin position="1"/>
        <end position="21"/>
    </location>
</feature>
<keyword evidence="6" id="KW-0961">Cell wall biogenesis/degradation</keyword>
<evidence type="ECO:0000256" key="6">
    <source>
        <dbReference type="ARBA" id="ARBA00023316"/>
    </source>
</evidence>
<evidence type="ECO:0000256" key="5">
    <source>
        <dbReference type="ARBA" id="ARBA00022984"/>
    </source>
</evidence>
<dbReference type="PRINTS" id="PR00725">
    <property type="entry name" value="DADACBPTASE1"/>
</dbReference>
<keyword evidence="2 8" id="KW-0732">Signal</keyword>
<feature type="chain" id="PRO_5045795579" evidence="8">
    <location>
        <begin position="22"/>
        <end position="345"/>
    </location>
</feature>
<organism evidence="10 11">
    <name type="scientific">Jiella mangrovi</name>
    <dbReference type="NCBI Taxonomy" id="2821407"/>
    <lineage>
        <taxon>Bacteria</taxon>
        <taxon>Pseudomonadati</taxon>
        <taxon>Pseudomonadota</taxon>
        <taxon>Alphaproteobacteria</taxon>
        <taxon>Hyphomicrobiales</taxon>
        <taxon>Aurantimonadaceae</taxon>
        <taxon>Jiella</taxon>
    </lineage>
</organism>
<dbReference type="Proteomes" id="UP000678276">
    <property type="component" value="Unassembled WGS sequence"/>
</dbReference>
<evidence type="ECO:0000256" key="4">
    <source>
        <dbReference type="ARBA" id="ARBA00022960"/>
    </source>
</evidence>
<feature type="domain" description="Peptidase S11 D-alanyl-D-alanine carboxypeptidase A N-terminal" evidence="9">
    <location>
        <begin position="21"/>
        <end position="240"/>
    </location>
</feature>
<dbReference type="PANTHER" id="PTHR21581:SF6">
    <property type="entry name" value="TRAFFICKING PROTEIN PARTICLE COMPLEX SUBUNIT 12"/>
    <property type="match status" value="1"/>
</dbReference>
<evidence type="ECO:0000256" key="8">
    <source>
        <dbReference type="SAM" id="SignalP"/>
    </source>
</evidence>
<dbReference type="InterPro" id="IPR018044">
    <property type="entry name" value="Peptidase_S11"/>
</dbReference>
<keyword evidence="4" id="KW-0133">Cell shape</keyword>
<dbReference type="InterPro" id="IPR001967">
    <property type="entry name" value="Peptidase_S11_N"/>
</dbReference>
<dbReference type="SUPFAM" id="SSF56601">
    <property type="entry name" value="beta-lactamase/transpeptidase-like"/>
    <property type="match status" value="1"/>
</dbReference>
<comment type="similarity">
    <text evidence="1 7">Belongs to the peptidase S11 family.</text>
</comment>